<accession>A0A6B0UVF5</accession>
<feature type="chain" id="PRO_5025439013" evidence="1">
    <location>
        <begin position="21"/>
        <end position="152"/>
    </location>
</feature>
<evidence type="ECO:0000313" key="2">
    <source>
        <dbReference type="EMBL" id="MXU93843.1"/>
    </source>
</evidence>
<sequence>MTLCLLLVMCLVCQHLKVLGISGGRVPSAVCDFRGCFFINEEFRVAFLGSRPHYNGIHPDAILLLETKTIALIKARDATLTADVTCPLILKTKGLSSGDKNEIIAAEHPLHVREVSLGDAFVQVSSHQLCRHLNILKAFRPPSFSGTSLIFP</sequence>
<feature type="signal peptide" evidence="1">
    <location>
        <begin position="1"/>
        <end position="20"/>
    </location>
</feature>
<dbReference type="EMBL" id="GIFC01011760">
    <property type="protein sequence ID" value="MXU93843.1"/>
    <property type="molecule type" value="Transcribed_RNA"/>
</dbReference>
<protein>
    <submittedName>
        <fullName evidence="2">Putative secreted protein</fullName>
    </submittedName>
</protein>
<organism evidence="2">
    <name type="scientific">Ixodes ricinus</name>
    <name type="common">Common tick</name>
    <name type="synonym">Acarus ricinus</name>
    <dbReference type="NCBI Taxonomy" id="34613"/>
    <lineage>
        <taxon>Eukaryota</taxon>
        <taxon>Metazoa</taxon>
        <taxon>Ecdysozoa</taxon>
        <taxon>Arthropoda</taxon>
        <taxon>Chelicerata</taxon>
        <taxon>Arachnida</taxon>
        <taxon>Acari</taxon>
        <taxon>Parasitiformes</taxon>
        <taxon>Ixodida</taxon>
        <taxon>Ixodoidea</taxon>
        <taxon>Ixodidae</taxon>
        <taxon>Ixodinae</taxon>
        <taxon>Ixodes</taxon>
    </lineage>
</organism>
<keyword evidence="1" id="KW-0732">Signal</keyword>
<proteinExistence type="predicted"/>
<reference evidence="2" key="1">
    <citation type="submission" date="2019-12" db="EMBL/GenBank/DDBJ databases">
        <title>An insight into the sialome of adult female Ixodes ricinus ticks feeding for 6 days.</title>
        <authorList>
            <person name="Perner J."/>
            <person name="Ribeiro J.M.C."/>
        </authorList>
    </citation>
    <scope>NUCLEOTIDE SEQUENCE</scope>
    <source>
        <strain evidence="2">Semi-engorged</strain>
        <tissue evidence="2">Salivary glands</tissue>
    </source>
</reference>
<name>A0A6B0UVF5_IXORI</name>
<dbReference type="AlphaFoldDB" id="A0A6B0UVF5"/>
<evidence type="ECO:0000256" key="1">
    <source>
        <dbReference type="SAM" id="SignalP"/>
    </source>
</evidence>